<dbReference type="Gene3D" id="1.10.510.10">
    <property type="entry name" value="Transferase(Phosphotransferase) domain 1"/>
    <property type="match status" value="1"/>
</dbReference>
<keyword evidence="2" id="KW-0067">ATP-binding</keyword>
<dbReference type="SUPFAM" id="SSF56112">
    <property type="entry name" value="Protein kinase-like (PK-like)"/>
    <property type="match status" value="1"/>
</dbReference>
<keyword evidence="1" id="KW-0547">Nucleotide-binding</keyword>
<dbReference type="InterPro" id="IPR011993">
    <property type="entry name" value="PH-like_dom_sf"/>
</dbReference>
<accession>A0A4S8MGB5</accession>
<dbReference type="InterPro" id="IPR000719">
    <property type="entry name" value="Prot_kinase_dom"/>
</dbReference>
<evidence type="ECO:0000256" key="1">
    <source>
        <dbReference type="ARBA" id="ARBA00022741"/>
    </source>
</evidence>
<gene>
    <name evidence="4" type="ORF">K435DRAFT_775967</name>
</gene>
<dbReference type="OrthoDB" id="6718656at2759"/>
<dbReference type="InterPro" id="IPR051681">
    <property type="entry name" value="Ser/Thr_Kinases-Pseudokinases"/>
</dbReference>
<dbReference type="Gene3D" id="1.20.900.10">
    <property type="entry name" value="Dbl homology (DH) domain"/>
    <property type="match status" value="1"/>
</dbReference>
<dbReference type="SUPFAM" id="SSF48065">
    <property type="entry name" value="DBL homology domain (DH-domain)"/>
    <property type="match status" value="1"/>
</dbReference>
<dbReference type="EMBL" id="ML179086">
    <property type="protein sequence ID" value="THV01710.1"/>
    <property type="molecule type" value="Genomic_DNA"/>
</dbReference>
<dbReference type="GO" id="GO:0004674">
    <property type="term" value="F:protein serine/threonine kinase activity"/>
    <property type="evidence" value="ECO:0007669"/>
    <property type="project" value="TreeGrafter"/>
</dbReference>
<dbReference type="InterPro" id="IPR001245">
    <property type="entry name" value="Ser-Thr/Tyr_kinase_cat_dom"/>
</dbReference>
<dbReference type="GO" id="GO:0005524">
    <property type="term" value="F:ATP binding"/>
    <property type="evidence" value="ECO:0007669"/>
    <property type="project" value="UniProtKB-KW"/>
</dbReference>
<name>A0A4S8MGB5_DENBC</name>
<dbReference type="Gene3D" id="2.30.29.30">
    <property type="entry name" value="Pleckstrin-homology domain (PH domain)/Phosphotyrosine-binding domain (PTB)"/>
    <property type="match status" value="1"/>
</dbReference>
<dbReference type="PROSITE" id="PS50011">
    <property type="entry name" value="PROTEIN_KINASE_DOM"/>
    <property type="match status" value="1"/>
</dbReference>
<protein>
    <recommendedName>
        <fullName evidence="3">Protein kinase domain-containing protein</fullName>
    </recommendedName>
</protein>
<organism evidence="4 5">
    <name type="scientific">Dendrothele bispora (strain CBS 962.96)</name>
    <dbReference type="NCBI Taxonomy" id="1314807"/>
    <lineage>
        <taxon>Eukaryota</taxon>
        <taxon>Fungi</taxon>
        <taxon>Dikarya</taxon>
        <taxon>Basidiomycota</taxon>
        <taxon>Agaricomycotina</taxon>
        <taxon>Agaricomycetes</taxon>
        <taxon>Agaricomycetidae</taxon>
        <taxon>Agaricales</taxon>
        <taxon>Agaricales incertae sedis</taxon>
        <taxon>Dendrothele</taxon>
    </lineage>
</organism>
<keyword evidence="5" id="KW-1185">Reference proteome</keyword>
<sequence>MNNRVLRVPRAPTEQLCIESTKILAKLELIVEFRPWLNWTRYLLHRKYKDEPPLKVLFDCFALGASLGVLLDLLGSPAPSHLSVDLDKFDFHLELSDREKFFSSFIQRVGFLEMQGKLRYGEVLRVEDLFGGTSSGFMKGLKTVQRVLDALQATYPGLYELPDPAYALTERKDNILELVITERAHVSYLQSVLDLAAELSCTSRTMQTTLDPLVINNNRLRQYHDHVLKEMECLLLQQQRPKYSADSEDWLRIFKFDNDFTRSNISASYRSLAMNYLDIVESLKEQVTLSESTLSEQIQTLLSLLSIIPSRIAEYCDHLQAVLDWTLPPPLPASSSVSSTSFFNHLCTTLYHMSEISSAIDEMSWQIRGMQASRILQRRAFYWKKDVDPTQLGILLLDDHLKMDSGRIYQVFLFETTLLCCLDEKKTRPGPMMSDSRKGSVDPGSWASWYDWTRSKWSAWGSRQAVPSPFGTGDELMMMNRHAGHDNGPGRKNNARQDSNEEYAIQYPIPAWEMGPALQRRTPLNLVHAIPTSSMRRLVIHGKELFSFDWTDQGDDHTLRFCCSCVEQKDQWCRVLEGFAQVFDASEQYDTKSFTESISDSVFNLTDIDLPNIPGRRFSHPRPWSLIGRKGRHSESSSLHQQKIFESTELLLSPDILPKLFSPKSRYEREPMSPVPSLVLEENVRDSGVGLMSPIEMPQLWKRLINDPKDQKLADLTGQISKTGRFPEAHGGFADVWRGVWKQNDGQQKTVAVKVLRSRIGDPEKDKIVKKRLSHELAIWKQLDHPNVVPLYGTVSDFGIYPSMVCPWLENGSVTRYLEKCGDILSMTDRLQFLVEVAEGLAYLHSYDVVHGDLTGANILIDDEHKARLCDFGLSSIMANFEASNMFSAVSGAIRWADASLYKLRVEAEDEAPKPTTRSDIYSFGSVTLEILSGRIPYHYVRNDAQVIIELHKGNKPRRPAALFVTDMQWAFIQKCWHDVPDQRPTAMEVLAEVKELHKASLEHRRWTS</sequence>
<dbReference type="PROSITE" id="PS00109">
    <property type="entry name" value="PROTEIN_KINASE_TYR"/>
    <property type="match status" value="1"/>
</dbReference>
<evidence type="ECO:0000313" key="4">
    <source>
        <dbReference type="EMBL" id="THV01710.1"/>
    </source>
</evidence>
<feature type="domain" description="Protein kinase" evidence="3">
    <location>
        <begin position="722"/>
        <end position="1001"/>
    </location>
</feature>
<dbReference type="Pfam" id="PF07714">
    <property type="entry name" value="PK_Tyr_Ser-Thr"/>
    <property type="match status" value="1"/>
</dbReference>
<dbReference type="InterPro" id="IPR008266">
    <property type="entry name" value="Tyr_kinase_AS"/>
</dbReference>
<dbReference type="InterPro" id="IPR035899">
    <property type="entry name" value="DBL_dom_sf"/>
</dbReference>
<reference evidence="4 5" key="1">
    <citation type="journal article" date="2019" name="Nat. Ecol. Evol.">
        <title>Megaphylogeny resolves global patterns of mushroom evolution.</title>
        <authorList>
            <person name="Varga T."/>
            <person name="Krizsan K."/>
            <person name="Foldi C."/>
            <person name="Dima B."/>
            <person name="Sanchez-Garcia M."/>
            <person name="Sanchez-Ramirez S."/>
            <person name="Szollosi G.J."/>
            <person name="Szarkandi J.G."/>
            <person name="Papp V."/>
            <person name="Albert L."/>
            <person name="Andreopoulos W."/>
            <person name="Angelini C."/>
            <person name="Antonin V."/>
            <person name="Barry K.W."/>
            <person name="Bougher N.L."/>
            <person name="Buchanan P."/>
            <person name="Buyck B."/>
            <person name="Bense V."/>
            <person name="Catcheside P."/>
            <person name="Chovatia M."/>
            <person name="Cooper J."/>
            <person name="Damon W."/>
            <person name="Desjardin D."/>
            <person name="Finy P."/>
            <person name="Geml J."/>
            <person name="Haridas S."/>
            <person name="Hughes K."/>
            <person name="Justo A."/>
            <person name="Karasinski D."/>
            <person name="Kautmanova I."/>
            <person name="Kiss B."/>
            <person name="Kocsube S."/>
            <person name="Kotiranta H."/>
            <person name="LaButti K.M."/>
            <person name="Lechner B.E."/>
            <person name="Liimatainen K."/>
            <person name="Lipzen A."/>
            <person name="Lukacs Z."/>
            <person name="Mihaltcheva S."/>
            <person name="Morgado L.N."/>
            <person name="Niskanen T."/>
            <person name="Noordeloos M.E."/>
            <person name="Ohm R.A."/>
            <person name="Ortiz-Santana B."/>
            <person name="Ovrebo C."/>
            <person name="Racz N."/>
            <person name="Riley R."/>
            <person name="Savchenko A."/>
            <person name="Shiryaev A."/>
            <person name="Soop K."/>
            <person name="Spirin V."/>
            <person name="Szebenyi C."/>
            <person name="Tomsovsky M."/>
            <person name="Tulloss R.E."/>
            <person name="Uehling J."/>
            <person name="Grigoriev I.V."/>
            <person name="Vagvolgyi C."/>
            <person name="Papp T."/>
            <person name="Martin F.M."/>
            <person name="Miettinen O."/>
            <person name="Hibbett D.S."/>
            <person name="Nagy L.G."/>
        </authorList>
    </citation>
    <scope>NUCLEOTIDE SEQUENCE [LARGE SCALE GENOMIC DNA]</scope>
    <source>
        <strain evidence="4 5">CBS 962.96</strain>
    </source>
</reference>
<evidence type="ECO:0000313" key="5">
    <source>
        <dbReference type="Proteomes" id="UP000297245"/>
    </source>
</evidence>
<dbReference type="PANTHER" id="PTHR44329">
    <property type="entry name" value="SERINE/THREONINE-PROTEIN KINASE TNNI3K-RELATED"/>
    <property type="match status" value="1"/>
</dbReference>
<dbReference type="AlphaFoldDB" id="A0A4S8MGB5"/>
<evidence type="ECO:0000256" key="2">
    <source>
        <dbReference type="ARBA" id="ARBA00022840"/>
    </source>
</evidence>
<dbReference type="PANTHER" id="PTHR44329:SF298">
    <property type="entry name" value="MIXED LINEAGE KINASE DOMAIN-LIKE PROTEIN"/>
    <property type="match status" value="1"/>
</dbReference>
<proteinExistence type="predicted"/>
<evidence type="ECO:0000259" key="3">
    <source>
        <dbReference type="PROSITE" id="PS50011"/>
    </source>
</evidence>
<dbReference type="Proteomes" id="UP000297245">
    <property type="component" value="Unassembled WGS sequence"/>
</dbReference>
<dbReference type="InterPro" id="IPR011009">
    <property type="entry name" value="Kinase-like_dom_sf"/>
</dbReference>